<dbReference type="PROSITE" id="PS50850">
    <property type="entry name" value="MFS"/>
    <property type="match status" value="1"/>
</dbReference>
<feature type="transmembrane region" description="Helical" evidence="6">
    <location>
        <begin position="100"/>
        <end position="121"/>
    </location>
</feature>
<evidence type="ECO:0000313" key="8">
    <source>
        <dbReference type="EMBL" id="CAH1223642.1"/>
    </source>
</evidence>
<accession>A0ABM9CTY4</accession>
<dbReference type="EMBL" id="CAKMMG010000013">
    <property type="protein sequence ID" value="CAH1223642.1"/>
    <property type="molecule type" value="Genomic_DNA"/>
</dbReference>
<evidence type="ECO:0000313" key="9">
    <source>
        <dbReference type="Proteomes" id="UP000838324"/>
    </source>
</evidence>
<dbReference type="Gene3D" id="1.20.1250.20">
    <property type="entry name" value="MFS general substrate transporter like domains"/>
    <property type="match status" value="1"/>
</dbReference>
<feature type="transmembrane region" description="Helical" evidence="6">
    <location>
        <begin position="46"/>
        <end position="64"/>
    </location>
</feature>
<dbReference type="SUPFAM" id="SSF103473">
    <property type="entry name" value="MFS general substrate transporter"/>
    <property type="match status" value="1"/>
</dbReference>
<feature type="transmembrane region" description="Helical" evidence="6">
    <location>
        <begin position="280"/>
        <end position="300"/>
    </location>
</feature>
<feature type="transmembrane region" description="Helical" evidence="6">
    <location>
        <begin position="165"/>
        <end position="185"/>
    </location>
</feature>
<feature type="transmembrane region" description="Helical" evidence="6">
    <location>
        <begin position="369"/>
        <end position="390"/>
    </location>
</feature>
<gene>
    <name evidence="8" type="ORF">PAECIP111892_05342</name>
</gene>
<comment type="subcellular location">
    <subcellularLocation>
        <location evidence="1">Cell membrane</location>
        <topology evidence="1">Multi-pass membrane protein</topology>
    </subcellularLocation>
</comment>
<evidence type="ECO:0000259" key="7">
    <source>
        <dbReference type="PROSITE" id="PS50850"/>
    </source>
</evidence>
<feature type="domain" description="Major facilitator superfamily (MFS) profile" evidence="7">
    <location>
        <begin position="8"/>
        <end position="394"/>
    </location>
</feature>
<keyword evidence="9" id="KW-1185">Reference proteome</keyword>
<feature type="transmembrane region" description="Helical" evidence="6">
    <location>
        <begin position="219"/>
        <end position="239"/>
    </location>
</feature>
<dbReference type="InterPro" id="IPR011701">
    <property type="entry name" value="MFS"/>
</dbReference>
<organism evidence="8 9">
    <name type="scientific">Paenibacillus auburnensis</name>
    <dbReference type="NCBI Taxonomy" id="2905649"/>
    <lineage>
        <taxon>Bacteria</taxon>
        <taxon>Bacillati</taxon>
        <taxon>Bacillota</taxon>
        <taxon>Bacilli</taxon>
        <taxon>Bacillales</taxon>
        <taxon>Paenibacillaceae</taxon>
        <taxon>Paenibacillus</taxon>
    </lineage>
</organism>
<dbReference type="PANTHER" id="PTHR23530:SF1">
    <property type="entry name" value="PERMEASE, MAJOR FACILITATOR SUPERFAMILY-RELATED"/>
    <property type="match status" value="1"/>
</dbReference>
<feature type="transmembrane region" description="Helical" evidence="6">
    <location>
        <begin position="76"/>
        <end position="94"/>
    </location>
</feature>
<feature type="transmembrane region" description="Helical" evidence="6">
    <location>
        <begin position="306"/>
        <end position="329"/>
    </location>
</feature>
<dbReference type="PANTHER" id="PTHR23530">
    <property type="entry name" value="TRANSPORT PROTEIN-RELATED"/>
    <property type="match status" value="1"/>
</dbReference>
<keyword evidence="3 6" id="KW-0812">Transmembrane</keyword>
<dbReference type="InterPro" id="IPR036259">
    <property type="entry name" value="MFS_trans_sf"/>
</dbReference>
<evidence type="ECO:0000256" key="2">
    <source>
        <dbReference type="ARBA" id="ARBA00022448"/>
    </source>
</evidence>
<dbReference type="InterPro" id="IPR020846">
    <property type="entry name" value="MFS_dom"/>
</dbReference>
<evidence type="ECO:0000256" key="5">
    <source>
        <dbReference type="ARBA" id="ARBA00023136"/>
    </source>
</evidence>
<dbReference type="Proteomes" id="UP000838324">
    <property type="component" value="Unassembled WGS sequence"/>
</dbReference>
<keyword evidence="4 6" id="KW-1133">Transmembrane helix</keyword>
<protein>
    <recommendedName>
        <fullName evidence="7">Major facilitator superfamily (MFS) profile domain-containing protein</fullName>
    </recommendedName>
</protein>
<comment type="caution">
    <text evidence="8">The sequence shown here is derived from an EMBL/GenBank/DDBJ whole genome shotgun (WGS) entry which is preliminary data.</text>
</comment>
<evidence type="ECO:0000256" key="1">
    <source>
        <dbReference type="ARBA" id="ARBA00004651"/>
    </source>
</evidence>
<feature type="transmembrane region" description="Helical" evidence="6">
    <location>
        <begin position="12"/>
        <end position="34"/>
    </location>
</feature>
<sequence>MERLHAHKQYSIFLGIMLSVYNLADKLYGAVYIVLMSRRGIDPLQISVVFAVSSLSLAVFDYPSGNLSDLYGRKKLAAIGFFTWGAGLCLFAFADNLLLFIVSAVIMSLGVALISGSPQAWYIDKLDDLGMMEYKNVVLPRLNGFVSAFAIVGALLATLSSNIHLYLPVAIAGVAAIGLSIYVWFRFSDNYGTRTEDNIFKEVYVTSVDFTRNKLMRFVLLKSIFSHAALLVFLLSWQVYGVNELKLPVSFLGVLLIVFMAVMSLSAFFSSFLAKRKVSAIKIITVGTFISAAGLLLAGLFPNPVIFVGGLILFEFGLGMESSSFGAWIQDLIPRSKRATFSSGLSSLKSLAGFIIALLLGLISEHTGYSLIWFLAAASLLISVAVLLYLNTMFLRSGTAPAEAERATI</sequence>
<dbReference type="Pfam" id="PF07690">
    <property type="entry name" value="MFS_1"/>
    <property type="match status" value="1"/>
</dbReference>
<keyword evidence="2" id="KW-0813">Transport</keyword>
<feature type="transmembrane region" description="Helical" evidence="6">
    <location>
        <begin position="251"/>
        <end position="273"/>
    </location>
</feature>
<reference evidence="8" key="1">
    <citation type="submission" date="2022-01" db="EMBL/GenBank/DDBJ databases">
        <authorList>
            <person name="Criscuolo A."/>
        </authorList>
    </citation>
    <scope>NUCLEOTIDE SEQUENCE</scope>
    <source>
        <strain evidence="8">CIP111892</strain>
    </source>
</reference>
<evidence type="ECO:0000256" key="3">
    <source>
        <dbReference type="ARBA" id="ARBA00022692"/>
    </source>
</evidence>
<dbReference type="InterPro" id="IPR005829">
    <property type="entry name" value="Sugar_transporter_CS"/>
</dbReference>
<keyword evidence="5 6" id="KW-0472">Membrane</keyword>
<evidence type="ECO:0000256" key="6">
    <source>
        <dbReference type="SAM" id="Phobius"/>
    </source>
</evidence>
<proteinExistence type="predicted"/>
<dbReference type="InterPro" id="IPR053160">
    <property type="entry name" value="MFS_DHA3_Transporter"/>
</dbReference>
<dbReference type="RefSeq" id="WP_236337242.1">
    <property type="nucleotide sequence ID" value="NZ_CAKMMG010000013.1"/>
</dbReference>
<feature type="transmembrane region" description="Helical" evidence="6">
    <location>
        <begin position="341"/>
        <end position="363"/>
    </location>
</feature>
<feature type="transmembrane region" description="Helical" evidence="6">
    <location>
        <begin position="142"/>
        <end position="159"/>
    </location>
</feature>
<dbReference type="PROSITE" id="PS00216">
    <property type="entry name" value="SUGAR_TRANSPORT_1"/>
    <property type="match status" value="1"/>
</dbReference>
<name>A0ABM9CTY4_9BACL</name>
<evidence type="ECO:0000256" key="4">
    <source>
        <dbReference type="ARBA" id="ARBA00022989"/>
    </source>
</evidence>